<keyword evidence="1 10" id="KW-0540">Nuclease</keyword>
<dbReference type="GO" id="GO:0000724">
    <property type="term" value="P:double-strand break repair via homologous recombination"/>
    <property type="evidence" value="ECO:0007669"/>
    <property type="project" value="UniProtKB-UniRule"/>
</dbReference>
<dbReference type="Pfam" id="PF17946">
    <property type="entry name" value="RecC_C"/>
    <property type="match status" value="1"/>
</dbReference>
<reference evidence="13 14" key="1">
    <citation type="submission" date="2016-10" db="EMBL/GenBank/DDBJ databases">
        <authorList>
            <person name="de Groot N.N."/>
        </authorList>
    </citation>
    <scope>NUCLEOTIDE SEQUENCE [LARGE SCALE GENOMIC DNA]</scope>
    <source>
        <strain evidence="13 14">ATCC 29281</strain>
    </source>
</reference>
<evidence type="ECO:0000256" key="9">
    <source>
        <dbReference type="ARBA" id="ARBA00023204"/>
    </source>
</evidence>
<dbReference type="eggNOG" id="COG1330">
    <property type="taxonomic scope" value="Bacteria"/>
</dbReference>
<dbReference type="RefSeq" id="WP_026742950.1">
    <property type="nucleotide sequence ID" value="NZ_FNQS01000001.1"/>
</dbReference>
<comment type="miscellaneous">
    <text evidence="10">In the RecBCD complex, RecB has a slow 3'-5' helicase, an exonuclease activity and loads RecA onto ssDNA, RecD has a fast 5'-3' helicase activity, while RecC stimulates the ATPase and processivity of the RecB helicase and contributes to recognition of the Chi site.</text>
</comment>
<evidence type="ECO:0000256" key="2">
    <source>
        <dbReference type="ARBA" id="ARBA00022741"/>
    </source>
</evidence>
<dbReference type="InterPro" id="IPR011335">
    <property type="entry name" value="Restrct_endonuc-II-like"/>
</dbReference>
<dbReference type="PIRSF" id="PIRSF000980">
    <property type="entry name" value="RecC"/>
    <property type="match status" value="1"/>
</dbReference>
<dbReference type="Gene3D" id="1.10.10.160">
    <property type="match status" value="1"/>
</dbReference>
<comment type="similarity">
    <text evidence="10">Belongs to the RecC family.</text>
</comment>
<dbReference type="GeneID" id="97763431"/>
<keyword evidence="14" id="KW-1185">Reference proteome</keyword>
<keyword evidence="7 10" id="KW-0067">ATP-binding</keyword>
<keyword evidence="4 10" id="KW-0378">Hydrolase</keyword>
<evidence type="ECO:0000256" key="1">
    <source>
        <dbReference type="ARBA" id="ARBA00022722"/>
    </source>
</evidence>
<dbReference type="InterPro" id="IPR027417">
    <property type="entry name" value="P-loop_NTPase"/>
</dbReference>
<keyword evidence="5 10" id="KW-0347">Helicase</keyword>
<dbReference type="InterPro" id="IPR006697">
    <property type="entry name" value="RecC"/>
</dbReference>
<dbReference type="EMBL" id="FNQS01000001">
    <property type="protein sequence ID" value="SDZ86503.1"/>
    <property type="molecule type" value="Genomic_DNA"/>
</dbReference>
<dbReference type="GO" id="GO:0009338">
    <property type="term" value="C:exodeoxyribonuclease V complex"/>
    <property type="evidence" value="ECO:0007669"/>
    <property type="project" value="InterPro"/>
</dbReference>
<dbReference type="FunFam" id="3.40.50.300:FF:001153">
    <property type="entry name" value="RecBCD enzyme subunit RecC"/>
    <property type="match status" value="1"/>
</dbReference>
<name>A0A1H3WHC4_9GAMM</name>
<feature type="region of interest" description="Disordered" evidence="11">
    <location>
        <begin position="358"/>
        <end position="388"/>
    </location>
</feature>
<dbReference type="Pfam" id="PF04257">
    <property type="entry name" value="Exonuc_V_gamma"/>
    <property type="match status" value="1"/>
</dbReference>
<dbReference type="PANTHER" id="PTHR30591">
    <property type="entry name" value="RECBCD ENZYME SUBUNIT RECC"/>
    <property type="match status" value="1"/>
</dbReference>
<protein>
    <recommendedName>
        <fullName evidence="10">RecBCD enzyme subunit RecC</fullName>
    </recommendedName>
    <alternativeName>
        <fullName evidence="10">Exonuclease V subunit RecC</fullName>
        <shortName evidence="10">ExoV subunit RecC</shortName>
    </alternativeName>
    <alternativeName>
        <fullName evidence="10">Helicase/nuclease RecBCD subunit RecC</fullName>
    </alternativeName>
</protein>
<evidence type="ECO:0000256" key="11">
    <source>
        <dbReference type="SAM" id="MobiDB-lite"/>
    </source>
</evidence>
<dbReference type="Gene3D" id="1.10.10.990">
    <property type="match status" value="1"/>
</dbReference>
<dbReference type="PANTHER" id="PTHR30591:SF1">
    <property type="entry name" value="RECBCD ENZYME SUBUNIT RECC"/>
    <property type="match status" value="1"/>
</dbReference>
<dbReference type="NCBIfam" id="NF008289">
    <property type="entry name" value="PRK11069.1"/>
    <property type="match status" value="1"/>
</dbReference>
<dbReference type="GO" id="GO:0005524">
    <property type="term" value="F:ATP binding"/>
    <property type="evidence" value="ECO:0007669"/>
    <property type="project" value="UniProtKB-UniRule"/>
</dbReference>
<keyword evidence="9 10" id="KW-0234">DNA repair</keyword>
<evidence type="ECO:0000256" key="7">
    <source>
        <dbReference type="ARBA" id="ARBA00022840"/>
    </source>
</evidence>
<dbReference type="NCBIfam" id="TIGR01450">
    <property type="entry name" value="recC"/>
    <property type="match status" value="1"/>
</dbReference>
<dbReference type="Gene3D" id="3.40.50.300">
    <property type="entry name" value="P-loop containing nucleotide triphosphate hydrolases"/>
    <property type="match status" value="2"/>
</dbReference>
<accession>A0A1H3WHC4</accession>
<gene>
    <name evidence="10" type="primary">recC</name>
    <name evidence="13" type="ORF">SAMN02982996_00493</name>
</gene>
<keyword evidence="8 10" id="KW-0238">DNA-binding</keyword>
<organism evidence="13 14">
    <name type="scientific">Lonsdalea quercina</name>
    <dbReference type="NCBI Taxonomy" id="71657"/>
    <lineage>
        <taxon>Bacteria</taxon>
        <taxon>Pseudomonadati</taxon>
        <taxon>Pseudomonadota</taxon>
        <taxon>Gammaproteobacteria</taxon>
        <taxon>Enterobacterales</taxon>
        <taxon>Pectobacteriaceae</taxon>
        <taxon>Lonsdalea</taxon>
    </lineage>
</organism>
<feature type="domain" description="RecC C-terminal" evidence="12">
    <location>
        <begin position="845"/>
        <end position="1063"/>
    </location>
</feature>
<keyword evidence="6 10" id="KW-0269">Exonuclease</keyword>
<evidence type="ECO:0000256" key="10">
    <source>
        <dbReference type="HAMAP-Rule" id="MF_01486"/>
    </source>
</evidence>
<evidence type="ECO:0000313" key="13">
    <source>
        <dbReference type="EMBL" id="SDZ86503.1"/>
    </source>
</evidence>
<dbReference type="GO" id="GO:0003678">
    <property type="term" value="F:DNA helicase activity"/>
    <property type="evidence" value="ECO:0007669"/>
    <property type="project" value="UniProtKB-UniRule"/>
</dbReference>
<dbReference type="SUPFAM" id="SSF52540">
    <property type="entry name" value="P-loop containing nucleoside triphosphate hydrolases"/>
    <property type="match status" value="2"/>
</dbReference>
<dbReference type="GO" id="GO:0008854">
    <property type="term" value="F:exodeoxyribonuclease V activity"/>
    <property type="evidence" value="ECO:0007669"/>
    <property type="project" value="InterPro"/>
</dbReference>
<sequence length="1138" mass="131027">MFTVYHSNQLDILKELTAALMQQQPLTDPFQPEMVLVQSPGMAQWLQIELAEKFHIAANIQFPLPGVFLWDMCRRLIPEIPKESAFSKEAMSWKLMHLLPQQLDDPAFALLAHYLEEDGDDRKLHQLAGRTADLFDQYLIYRPDWIMRWQQGLDVDEAGDAQQWQAPLWRRLVEYTQSLGQLEWHHTILYQRFIQVLEQAENRPAGLPDRVFICGISALPPVYLQALNALGKHIDVHLLFTNPCRYYWGDIQDETSLARLKGRQWRLYQNRRITSESRPLFRDPARAESLFKDDGEQNVGNPLLASWGKLGRDNLHLLEQLDETNGVSAYVDIDAQHLLSALQRDILELEDSRLVATGEKSEITQPPNSSVETKRRKRPLMPGDRSVSVHACHSPQREVEVLHDQLLAMMADDPELMPRDIIVMVADIDSYSPFIQAVFGNAPEDRYLPFSISDQRARHAHPALQAVLTLLELPTSRFMAEQVLALLEVPALANRFGIHEEGLRRLRLWVTESGIRWGLDDDNVRELMLPPTGQHTWRFGITRMLLGYAMDSHAGDWRGVLPYDESSGLIAELAGQLADLLMQLSQWRQRLQQPRTLEEWQPLCRQLVDDFFLPDGDAEAALTLIEEHWQQIINTGMQARYPQPVPVALLRSELAGRLDRERLSQRFLAGAVNFCTLMPMRSIPFKAVCLLGMNDGVYPRTLPPLGFDLMSRHRRRGDRSRREDDRYLFLEALLSAQNRLYISYIGHSIQDNSRRFPSVLVSELLDYITQSYCVPGDEYLDGDVSAERLLATLCCEHPRMPFDADNFIAEGRPQSFAAEWLAAAGREGKSQPPFDLPLPEQHYSEVTLDELKRFYRHPVRAFFQLRLGVNFVLDDQELREEEPFWVDHLDRYQMNTLLLNELINDGDADQLYRRMRAAGTLPYGAFGELYWQTQMDEMRNLAARVREERQLALLDSQELDITLDGVRVTGWLTQIQHDGLLRWRPGKISLVDGMMLWLEHLAYCLNGGQGESRIYGRDDSGWRFPSLSEAQARECLALMIRGYQQGMNQPLLLLHRSGGAWLNVIYDRKSDSLQTDEAALNKAQQKLLEAWQGTFNLSGEGEDYYLQRIVREMDSERIDQVTAAAKTWLLPAVRFNQF</sequence>
<evidence type="ECO:0000256" key="8">
    <source>
        <dbReference type="ARBA" id="ARBA00023125"/>
    </source>
</evidence>
<evidence type="ECO:0000259" key="12">
    <source>
        <dbReference type="Pfam" id="PF17946"/>
    </source>
</evidence>
<keyword evidence="3 10" id="KW-0227">DNA damage</keyword>
<dbReference type="GO" id="GO:0003677">
    <property type="term" value="F:DNA binding"/>
    <property type="evidence" value="ECO:0007669"/>
    <property type="project" value="UniProtKB-UniRule"/>
</dbReference>
<dbReference type="HAMAP" id="MF_01486">
    <property type="entry name" value="RecC"/>
    <property type="match status" value="1"/>
</dbReference>
<comment type="function">
    <text evidence="10">A helicase/nuclease that prepares dsDNA breaks (DSB) for recombinational DNA repair. Binds to DSBs and unwinds DNA via a highly rapid and processive ATP-dependent bidirectional helicase activity. Unwinds dsDNA until it encounters a Chi (crossover hotspot instigator) sequence from the 3' direction. Cuts ssDNA a few nucleotides 3' to the Chi site. The properties and activities of the enzyme are changed at Chi. The Chi-altered holoenzyme produces a long 3'-ssDNA overhang and facilitates RecA-binding to the ssDNA for homologous DNA recombination and repair. Holoenzyme degrades any linearized DNA that is unable to undergo homologous recombination. In the holoenzyme this subunit recognizes the wild-type Chi sequence, and when added to isolated RecB increases its ATP-dependent helicase processivity.</text>
</comment>
<dbReference type="CDD" id="cd22353">
    <property type="entry name" value="RecC_C-like"/>
    <property type="match status" value="1"/>
</dbReference>
<dbReference type="AlphaFoldDB" id="A0A1H3WHC4"/>
<dbReference type="STRING" id="71657.SAMN02982996_00493"/>
<dbReference type="Proteomes" id="UP000187280">
    <property type="component" value="Unassembled WGS sequence"/>
</dbReference>
<evidence type="ECO:0000256" key="5">
    <source>
        <dbReference type="ARBA" id="ARBA00022806"/>
    </source>
</evidence>
<evidence type="ECO:0000256" key="4">
    <source>
        <dbReference type="ARBA" id="ARBA00022801"/>
    </source>
</evidence>
<comment type="subunit">
    <text evidence="10">Heterotrimer of RecB, RecC and RecD. All subunits contribute to DNA-binding.</text>
</comment>
<dbReference type="Gene3D" id="3.40.50.10930">
    <property type="match status" value="1"/>
</dbReference>
<evidence type="ECO:0000256" key="6">
    <source>
        <dbReference type="ARBA" id="ARBA00022839"/>
    </source>
</evidence>
<keyword evidence="2 10" id="KW-0547">Nucleotide-binding</keyword>
<dbReference type="SUPFAM" id="SSF52980">
    <property type="entry name" value="Restriction endonuclease-like"/>
    <property type="match status" value="1"/>
</dbReference>
<dbReference type="InterPro" id="IPR041500">
    <property type="entry name" value="RecC_C"/>
</dbReference>
<evidence type="ECO:0000256" key="3">
    <source>
        <dbReference type="ARBA" id="ARBA00022763"/>
    </source>
</evidence>
<proteinExistence type="inferred from homology"/>
<evidence type="ECO:0000313" key="14">
    <source>
        <dbReference type="Proteomes" id="UP000187280"/>
    </source>
</evidence>
<dbReference type="InterPro" id="IPR013986">
    <property type="entry name" value="DExx_box_DNA_helicase_dom_sf"/>
</dbReference>